<protein>
    <submittedName>
        <fullName evidence="1">ADP-glucose pyrophosphorylase</fullName>
    </submittedName>
</protein>
<dbReference type="RefSeq" id="WP_025016827.1">
    <property type="nucleotide sequence ID" value="NZ_BAABQR010000004.1"/>
</dbReference>
<dbReference type="EMBL" id="BBSI01000011">
    <property type="protein sequence ID" value="GAM79227.1"/>
    <property type="molecule type" value="Genomic_DNA"/>
</dbReference>
<organism evidence="1 2">
    <name type="scientific">Lactococcus lactis subsp. lactis</name>
    <name type="common">Streptococcus lactis</name>
    <dbReference type="NCBI Taxonomy" id="1360"/>
    <lineage>
        <taxon>Bacteria</taxon>
        <taxon>Bacillati</taxon>
        <taxon>Bacillota</taxon>
        <taxon>Bacilli</taxon>
        <taxon>Lactobacillales</taxon>
        <taxon>Streptococcaceae</taxon>
        <taxon>Lactococcus</taxon>
    </lineage>
</organism>
<proteinExistence type="predicted"/>
<dbReference type="AlphaFoldDB" id="A0A0B8QQI2"/>
<evidence type="ECO:0000313" key="1">
    <source>
        <dbReference type="EMBL" id="GAM79227.1"/>
    </source>
</evidence>
<dbReference type="Proteomes" id="UP000031847">
    <property type="component" value="Unassembled WGS sequence"/>
</dbReference>
<comment type="caution">
    <text evidence="1">The sequence shown here is derived from an EMBL/GenBank/DDBJ whole genome shotgun (WGS) entry which is preliminary data.</text>
</comment>
<sequence length="54" mass="6160">MKKDDVIKLSDGQIATIVTSDESTSLNNCYIVRLENEDRRVVDRKTLTLAESFK</sequence>
<gene>
    <name evidence="1" type="ORF">JCM5805K_0334</name>
</gene>
<evidence type="ECO:0000313" key="2">
    <source>
        <dbReference type="Proteomes" id="UP000031847"/>
    </source>
</evidence>
<accession>A0A0B8QQI2</accession>
<reference evidence="1 2" key="1">
    <citation type="submission" date="2015-01" db="EMBL/GenBank/DDBJ databases">
        <title>Lactococcus lactis subsp.lactis JCM 5805 whole genome shotgun sequence.</title>
        <authorList>
            <person name="Fujii T."/>
            <person name="Tomita Y."/>
            <person name="Ikushima S."/>
            <person name="Fujiwara D."/>
        </authorList>
    </citation>
    <scope>NUCLEOTIDE SEQUENCE [LARGE SCALE GENOMIC DNA]</scope>
    <source>
        <strain evidence="1 2">JCM 5805</strain>
    </source>
</reference>
<dbReference type="PATRIC" id="fig|1360.96.peg.2512"/>
<name>A0A0B8QQI2_LACLL</name>